<sequence length="88" mass="9797">MYQFADNNDNKETVFTIKAQDLKFGVGALRELGPDAVALKMKRIALFLDGNIQDGEPIHRVKKSLKSSGVDFEIYDKAVCEPNTTSCM</sequence>
<organism evidence="1">
    <name type="scientific">marine metagenome</name>
    <dbReference type="NCBI Taxonomy" id="408172"/>
    <lineage>
        <taxon>unclassified sequences</taxon>
        <taxon>metagenomes</taxon>
        <taxon>ecological metagenomes</taxon>
    </lineage>
</organism>
<proteinExistence type="predicted"/>
<dbReference type="SUPFAM" id="SSF56796">
    <property type="entry name" value="Dehydroquinate synthase-like"/>
    <property type="match status" value="1"/>
</dbReference>
<name>A0A383CGG7_9ZZZZ</name>
<gene>
    <name evidence="1" type="ORF">METZ01_LOCUS484078</name>
</gene>
<protein>
    <submittedName>
        <fullName evidence="1">Uncharacterized protein</fullName>
    </submittedName>
</protein>
<dbReference type="AlphaFoldDB" id="A0A383CGG7"/>
<evidence type="ECO:0000313" key="1">
    <source>
        <dbReference type="EMBL" id="SVE31224.1"/>
    </source>
</evidence>
<dbReference type="EMBL" id="UINC01208606">
    <property type="protein sequence ID" value="SVE31224.1"/>
    <property type="molecule type" value="Genomic_DNA"/>
</dbReference>
<feature type="non-terminal residue" evidence="1">
    <location>
        <position position="88"/>
    </location>
</feature>
<dbReference type="Gene3D" id="3.40.50.1970">
    <property type="match status" value="1"/>
</dbReference>
<accession>A0A383CGG7</accession>
<reference evidence="1" key="1">
    <citation type="submission" date="2018-05" db="EMBL/GenBank/DDBJ databases">
        <authorList>
            <person name="Lanie J.A."/>
            <person name="Ng W.-L."/>
            <person name="Kazmierczak K.M."/>
            <person name="Andrzejewski T.M."/>
            <person name="Davidsen T.M."/>
            <person name="Wayne K.J."/>
            <person name="Tettelin H."/>
            <person name="Glass J.I."/>
            <person name="Rusch D."/>
            <person name="Podicherti R."/>
            <person name="Tsui H.-C.T."/>
            <person name="Winkler M.E."/>
        </authorList>
    </citation>
    <scope>NUCLEOTIDE SEQUENCE</scope>
</reference>